<dbReference type="EC" id="2.5.1.16" evidence="13"/>
<evidence type="ECO:0000313" key="16">
    <source>
        <dbReference type="EMBL" id="MBC3919630.1"/>
    </source>
</evidence>
<protein>
    <recommendedName>
        <fullName evidence="13">Polyamine aminopropyltransferase</fullName>
    </recommendedName>
    <alternativeName>
        <fullName evidence="13">Putrescine aminopropyltransferase</fullName>
        <shortName evidence="13">PAPT</shortName>
    </alternativeName>
    <alternativeName>
        <fullName evidence="13">Spermidine synthase</fullName>
        <shortName evidence="13">SPDS</shortName>
        <shortName evidence="13">SPDSY</shortName>
        <ecNumber evidence="13">2.5.1.16</ecNumber>
    </alternativeName>
</protein>
<evidence type="ECO:0000313" key="17">
    <source>
        <dbReference type="Proteomes" id="UP000650424"/>
    </source>
</evidence>
<comment type="pathway">
    <text evidence="13">Amine and polyamine biosynthesis; spermidine biosynthesis; spermidine from putrescine: step 1/1.</text>
</comment>
<comment type="catalytic activity">
    <reaction evidence="13">
        <text>S-adenosyl 3-(methylsulfanyl)propylamine + putrescine = S-methyl-5'-thioadenosine + spermidine + H(+)</text>
        <dbReference type="Rhea" id="RHEA:12721"/>
        <dbReference type="ChEBI" id="CHEBI:15378"/>
        <dbReference type="ChEBI" id="CHEBI:17509"/>
        <dbReference type="ChEBI" id="CHEBI:57443"/>
        <dbReference type="ChEBI" id="CHEBI:57834"/>
        <dbReference type="ChEBI" id="CHEBI:326268"/>
        <dbReference type="EC" id="2.5.1.16"/>
    </reaction>
</comment>
<keyword evidence="4" id="KW-0210">Decarboxylase</keyword>
<dbReference type="InterPro" id="IPR016067">
    <property type="entry name" value="S-AdoMet_deCO2ase_core"/>
</dbReference>
<comment type="caution">
    <text evidence="13">Lacks conserved residue(s) required for the propagation of feature annotation.</text>
</comment>
<dbReference type="InterPro" id="IPR037163">
    <property type="entry name" value="Spermidine_synt_N_sf"/>
</dbReference>
<gene>
    <name evidence="13 16" type="primary">speE</name>
    <name evidence="16" type="ORF">H8L32_19235</name>
</gene>
<feature type="binding site" evidence="13">
    <location>
        <position position="171"/>
    </location>
    <ligand>
        <name>S-methyl-5'-thioadenosine</name>
        <dbReference type="ChEBI" id="CHEBI:17509"/>
    </ligand>
</feature>
<reference evidence="16 17" key="1">
    <citation type="submission" date="2020-08" db="EMBL/GenBank/DDBJ databases">
        <title>Novel species isolated from subtropical streams in China.</title>
        <authorList>
            <person name="Lu H."/>
        </authorList>
    </citation>
    <scope>NUCLEOTIDE SEQUENCE [LARGE SCALE GENOMIC DNA]</scope>
    <source>
        <strain evidence="16 17">CY18W</strain>
    </source>
</reference>
<evidence type="ECO:0000256" key="10">
    <source>
        <dbReference type="ARBA" id="ARBA00023270"/>
    </source>
</evidence>
<dbReference type="Pfam" id="PF17284">
    <property type="entry name" value="Spermine_synt_N"/>
    <property type="match status" value="1"/>
</dbReference>
<keyword evidence="3 13" id="KW-0808">Transferase</keyword>
<dbReference type="Gene3D" id="2.30.140.10">
    <property type="entry name" value="Spermidine synthase, tetramerisation domain"/>
    <property type="match status" value="1"/>
</dbReference>
<feature type="binding site" evidence="13">
    <location>
        <position position="246"/>
    </location>
    <ligand>
        <name>S-methyl-5'-thioadenosine</name>
        <dbReference type="ChEBI" id="CHEBI:17509"/>
    </ligand>
</feature>
<evidence type="ECO:0000256" key="5">
    <source>
        <dbReference type="ARBA" id="ARBA00022813"/>
    </source>
</evidence>
<sequence>MEGLHLTADCFNCEAAPEYFVSPESLRLCLSDITIAAGLTIVGEKFHPFTHEDGSPAGVTGALLLAESHVAIHTWPERHAVTLDVYVCNFNHDNGSKARQIVDALIAVFKPGTVSRQELQRGENASDPTTGLITDLTTGLATSLTFEALSDHSFAATRINQVLARHTSAMQDIEIADTSDFGKVMRLDGAMMTSEKDEFFYHECLVHPAAIAHPEPRTALIIGGGDGGSCEELLKHPSITSITLCEIDADVVAMARQHLGNIHRGALDDSKIQHRHEDGFAYVGSCSDVYDLILLDLTDPVSPTGNSLAATCMTEEFFQICARRLTAEGMLVLHLGSPFYHPERFRTTLTKLQTAFAQIHPYTVFIPLYGALWGMAIASKQLNPQAIAASTVNQRIKHRGLPLLKYYNADVHQALFALPNYVKDLMPAT</sequence>
<name>A0ABR6ZUW3_9BURK</name>
<keyword evidence="10" id="KW-0704">Schiff base</keyword>
<dbReference type="Gene3D" id="3.40.50.150">
    <property type="entry name" value="Vaccinia Virus protein VP39"/>
    <property type="match status" value="1"/>
</dbReference>
<keyword evidence="9" id="KW-0456">Lyase</keyword>
<dbReference type="PANTHER" id="PTHR43317">
    <property type="entry name" value="THERMOSPERMINE SYNTHASE ACAULIS5"/>
    <property type="match status" value="1"/>
</dbReference>
<keyword evidence="7 13" id="KW-0620">Polyamine biosynthesis</keyword>
<keyword evidence="5" id="KW-0068">Autocatalytic cleavage</keyword>
<organism evidence="16 17">
    <name type="scientific">Undibacterium hunanense</name>
    <dbReference type="NCBI Taxonomy" id="2762292"/>
    <lineage>
        <taxon>Bacteria</taxon>
        <taxon>Pseudomonadati</taxon>
        <taxon>Pseudomonadota</taxon>
        <taxon>Betaproteobacteria</taxon>
        <taxon>Burkholderiales</taxon>
        <taxon>Oxalobacteraceae</taxon>
        <taxon>Undibacterium</taxon>
    </lineage>
</organism>
<proteinExistence type="inferred from homology"/>
<comment type="caution">
    <text evidence="16">The sequence shown here is derived from an EMBL/GenBank/DDBJ whole genome shotgun (WGS) entry which is preliminary data.</text>
</comment>
<feature type="binding site" evidence="13">
    <location>
        <position position="226"/>
    </location>
    <ligand>
        <name>spermidine</name>
        <dbReference type="ChEBI" id="CHEBI:57834"/>
    </ligand>
</feature>
<dbReference type="RefSeq" id="WP_186948882.1">
    <property type="nucleotide sequence ID" value="NZ_JACOGF010000010.1"/>
</dbReference>
<accession>A0ABR6ZUW3</accession>
<evidence type="ECO:0000256" key="12">
    <source>
        <dbReference type="ARBA" id="ARBA00048874"/>
    </source>
</evidence>
<comment type="function">
    <text evidence="13">Catalyzes the irreversible transfer of a propylamine group from the amino donor S-adenosylmethioninamine (decarboxy-AdoMet) to putrescine (1,4-diaminobutane) to yield spermidine.</text>
</comment>
<evidence type="ECO:0000256" key="11">
    <source>
        <dbReference type="ARBA" id="ARBA00023317"/>
    </source>
</evidence>
<evidence type="ECO:0000256" key="8">
    <source>
        <dbReference type="ARBA" id="ARBA00023145"/>
    </source>
</evidence>
<dbReference type="Pfam" id="PF01564">
    <property type="entry name" value="Spermine_synth"/>
    <property type="match status" value="1"/>
</dbReference>
<evidence type="ECO:0000256" key="7">
    <source>
        <dbReference type="ARBA" id="ARBA00023115"/>
    </source>
</evidence>
<feature type="active site" description="Proton acceptor" evidence="13 14">
    <location>
        <position position="296"/>
    </location>
</feature>
<evidence type="ECO:0000256" key="1">
    <source>
        <dbReference type="ARBA" id="ARBA00001928"/>
    </source>
</evidence>
<dbReference type="PANTHER" id="PTHR43317:SF1">
    <property type="entry name" value="THERMOSPERMINE SYNTHASE ACAULIS5"/>
    <property type="match status" value="1"/>
</dbReference>
<comment type="subunit">
    <text evidence="13">Homodimer or homotetramer.</text>
</comment>
<dbReference type="InterPro" id="IPR030374">
    <property type="entry name" value="PABS"/>
</dbReference>
<evidence type="ECO:0000256" key="13">
    <source>
        <dbReference type="HAMAP-Rule" id="MF_00198"/>
    </source>
</evidence>
<dbReference type="InterPro" id="IPR003826">
    <property type="entry name" value="AdoMetDC_fam_prok"/>
</dbReference>
<dbReference type="InterPro" id="IPR029063">
    <property type="entry name" value="SAM-dependent_MTases_sf"/>
</dbReference>
<dbReference type="PROSITE" id="PS51006">
    <property type="entry name" value="PABS_2"/>
    <property type="match status" value="1"/>
</dbReference>
<comment type="cofactor">
    <cofactor evidence="1">
        <name>pyruvate</name>
        <dbReference type="ChEBI" id="CHEBI:15361"/>
    </cofactor>
</comment>
<evidence type="ECO:0000256" key="6">
    <source>
        <dbReference type="ARBA" id="ARBA00023066"/>
    </source>
</evidence>
<keyword evidence="11" id="KW-0670">Pyruvate</keyword>
<evidence type="ECO:0000259" key="15">
    <source>
        <dbReference type="PROSITE" id="PS51006"/>
    </source>
</evidence>
<dbReference type="NCBIfam" id="NF002010">
    <property type="entry name" value="PRK00811.1"/>
    <property type="match status" value="1"/>
</dbReference>
<comment type="catalytic activity">
    <reaction evidence="12">
        <text>S-adenosyl 3-(methylsulfanyl)propylamine + spermidine = thermospermine + S-methyl-5'-thioadenosine + H(+)</text>
        <dbReference type="Rhea" id="RHEA:30515"/>
        <dbReference type="ChEBI" id="CHEBI:15378"/>
        <dbReference type="ChEBI" id="CHEBI:17509"/>
        <dbReference type="ChEBI" id="CHEBI:57443"/>
        <dbReference type="ChEBI" id="CHEBI:57834"/>
        <dbReference type="ChEBI" id="CHEBI:59903"/>
        <dbReference type="EC" id="2.5.1.79"/>
    </reaction>
</comment>
<evidence type="ECO:0000256" key="14">
    <source>
        <dbReference type="PROSITE-ProRule" id="PRU00354"/>
    </source>
</evidence>
<dbReference type="SUPFAM" id="SSF56276">
    <property type="entry name" value="S-adenosylmethionine decarboxylase"/>
    <property type="match status" value="1"/>
</dbReference>
<feature type="binding site" evidence="13">
    <location>
        <position position="303"/>
    </location>
    <ligand>
        <name>S-methyl-5'-thioadenosine</name>
        <dbReference type="ChEBI" id="CHEBI:17509"/>
    </ligand>
</feature>
<evidence type="ECO:0000256" key="2">
    <source>
        <dbReference type="ARBA" id="ARBA00007867"/>
    </source>
</evidence>
<dbReference type="CDD" id="cd02440">
    <property type="entry name" value="AdoMet_MTases"/>
    <property type="match status" value="1"/>
</dbReference>
<keyword evidence="17" id="KW-1185">Reference proteome</keyword>
<dbReference type="GO" id="GO:0004766">
    <property type="term" value="F:spermidine synthase activity"/>
    <property type="evidence" value="ECO:0007669"/>
    <property type="project" value="UniProtKB-EC"/>
</dbReference>
<dbReference type="InterPro" id="IPR001045">
    <property type="entry name" value="Spermi_synthase"/>
</dbReference>
<evidence type="ECO:0000256" key="9">
    <source>
        <dbReference type="ARBA" id="ARBA00023239"/>
    </source>
</evidence>
<evidence type="ECO:0000256" key="3">
    <source>
        <dbReference type="ARBA" id="ARBA00022679"/>
    </source>
</evidence>
<feature type="binding site" evidence="13">
    <location>
        <position position="202"/>
    </location>
    <ligand>
        <name>spermidine</name>
        <dbReference type="ChEBI" id="CHEBI:57834"/>
    </ligand>
</feature>
<dbReference type="InterPro" id="IPR035246">
    <property type="entry name" value="Spermidine_synt_N"/>
</dbReference>
<dbReference type="HAMAP" id="MF_00198">
    <property type="entry name" value="Spermidine_synth"/>
    <property type="match status" value="1"/>
</dbReference>
<dbReference type="SUPFAM" id="SSF53335">
    <property type="entry name" value="S-adenosyl-L-methionine-dependent methyltransferases"/>
    <property type="match status" value="1"/>
</dbReference>
<keyword evidence="6 13" id="KW-0745">Spermidine biosynthesis</keyword>
<feature type="domain" description="PABS" evidence="15">
    <location>
        <begin position="143"/>
        <end position="380"/>
    </location>
</feature>
<dbReference type="Proteomes" id="UP000650424">
    <property type="component" value="Unassembled WGS sequence"/>
</dbReference>
<dbReference type="Pfam" id="PF02675">
    <property type="entry name" value="AdoMet_dc"/>
    <property type="match status" value="1"/>
</dbReference>
<dbReference type="EMBL" id="JACOGF010000010">
    <property type="protein sequence ID" value="MBC3919630.1"/>
    <property type="molecule type" value="Genomic_DNA"/>
</dbReference>
<evidence type="ECO:0000256" key="4">
    <source>
        <dbReference type="ARBA" id="ARBA00022793"/>
    </source>
</evidence>
<comment type="similarity">
    <text evidence="2 13">Belongs to the spermidine/spermine synthase family.</text>
</comment>
<feature type="binding site" evidence="13">
    <location>
        <begin position="278"/>
        <end position="279"/>
    </location>
    <ligand>
        <name>S-methyl-5'-thioadenosine</name>
        <dbReference type="ChEBI" id="CHEBI:17509"/>
    </ligand>
</feature>
<dbReference type="Gene3D" id="3.60.90.10">
    <property type="entry name" value="S-adenosylmethionine decarboxylase"/>
    <property type="match status" value="1"/>
</dbReference>
<keyword evidence="8" id="KW-0865">Zymogen</keyword>